<keyword evidence="4" id="KW-1185">Reference proteome</keyword>
<feature type="compositionally biased region" description="Basic and acidic residues" evidence="2">
    <location>
        <begin position="1231"/>
        <end position="1240"/>
    </location>
</feature>
<feature type="compositionally biased region" description="Basic and acidic residues" evidence="2">
    <location>
        <begin position="2280"/>
        <end position="2291"/>
    </location>
</feature>
<feature type="coiled-coil region" evidence="1">
    <location>
        <begin position="1630"/>
        <end position="1657"/>
    </location>
</feature>
<name>A0A9P0PMQ2_ACAOB</name>
<proteinExistence type="predicted"/>
<feature type="compositionally biased region" description="Low complexity" evidence="2">
    <location>
        <begin position="1850"/>
        <end position="1861"/>
    </location>
</feature>
<feature type="compositionally biased region" description="Basic and acidic residues" evidence="2">
    <location>
        <begin position="1551"/>
        <end position="1564"/>
    </location>
</feature>
<feature type="compositionally biased region" description="Polar residues" evidence="2">
    <location>
        <begin position="1241"/>
        <end position="1250"/>
    </location>
</feature>
<dbReference type="GO" id="GO:0000723">
    <property type="term" value="P:telomere maintenance"/>
    <property type="evidence" value="ECO:0007669"/>
    <property type="project" value="TreeGrafter"/>
</dbReference>
<evidence type="ECO:0000256" key="2">
    <source>
        <dbReference type="SAM" id="MobiDB-lite"/>
    </source>
</evidence>
<feature type="compositionally biased region" description="Basic and acidic residues" evidence="2">
    <location>
        <begin position="1023"/>
        <end position="1052"/>
    </location>
</feature>
<feature type="compositionally biased region" description="Basic residues" evidence="2">
    <location>
        <begin position="1541"/>
        <end position="1550"/>
    </location>
</feature>
<dbReference type="PANTHER" id="PTHR22928:SF3">
    <property type="entry name" value="TELOMERE-ASSOCIATED PROTEIN RIF1"/>
    <property type="match status" value="1"/>
</dbReference>
<evidence type="ECO:0000256" key="1">
    <source>
        <dbReference type="SAM" id="Coils"/>
    </source>
</evidence>
<feature type="compositionally biased region" description="Basic and acidic residues" evidence="2">
    <location>
        <begin position="1098"/>
        <end position="1112"/>
    </location>
</feature>
<organism evidence="3 4">
    <name type="scientific">Acanthoscelides obtectus</name>
    <name type="common">Bean weevil</name>
    <name type="synonym">Bruchus obtectus</name>
    <dbReference type="NCBI Taxonomy" id="200917"/>
    <lineage>
        <taxon>Eukaryota</taxon>
        <taxon>Metazoa</taxon>
        <taxon>Ecdysozoa</taxon>
        <taxon>Arthropoda</taxon>
        <taxon>Hexapoda</taxon>
        <taxon>Insecta</taxon>
        <taxon>Pterygota</taxon>
        <taxon>Neoptera</taxon>
        <taxon>Endopterygota</taxon>
        <taxon>Coleoptera</taxon>
        <taxon>Polyphaga</taxon>
        <taxon>Cucujiformia</taxon>
        <taxon>Chrysomeloidea</taxon>
        <taxon>Chrysomelidae</taxon>
        <taxon>Bruchinae</taxon>
        <taxon>Bruchini</taxon>
        <taxon>Acanthoscelides</taxon>
    </lineage>
</organism>
<feature type="compositionally biased region" description="Low complexity" evidence="2">
    <location>
        <begin position="2354"/>
        <end position="2374"/>
    </location>
</feature>
<sequence>MNQTARLQFYNDVRAKMEKCIASKQTLETPSIIKCLQLIKDDIRDSNQATKSAAVDMLVFLMGVKTAEVQTEIMKFIQESPDDEVLQSFVNSLETVVLNTIVGGHNFIETLQAAMPYKEKIPAVVEKICKTNIPPEKCKELFLHTIIPSMMTENTIDADFRTVLVETAFRFTTIMPITNLTTDEVDTFLKNLSSKYVVVITNLRDNEYSNWHKLWMFLVRFCGKKLHNSMDLTNKLLRVVEFAFRNVNYMQRLRGYDCWKELIDNASLDKSYITSNKQMKLLITPLKAKFSKQDVVICKRFVVFCYLLDKLQEKAVVCLKEFLEFCFGPVLMPADSSKVGPVKSVSSLWLKSARALIDILGHYHSKEDCISIEPVIHLPKPPVNSANFPNFCNIILNSVLECCILLKGIEDAGEREKVIKCMWGTVFYLAAMSDDKNCFEYISQILESIVKRSNDDVYFQKILVLISSAFATESKTSTKLMEKFVQPMWKVLFNAENIPSNISDTFKHCITIIFTNTTTVEEKIKIVKDVMREIVTVQISDKNVHTVNKIWICVAKEITDDCNVDKMKEFDDFNHFFLWPAYCIHYLEESEKRQTLLLWMKLYKKVTQDLGNKKVEIFKDLEKIFKNNPLLASNVTSLVNIMSQVDTKHSNVFVCKLLDLVSQMLELPNLKNEDEVKLISLMLHYLNPNSESYADQSGCNEVTTKMCSCIKQALCLHQAYKILEPLGKLLKNVSQNVKAQFSKNLNELFADLYKKQSDTTCYAAKELLKVMVIFEVGEEKEKKVFVVPSGRSARIANLAKNSPKSPRKSNKASPVSLKLFGKDIDTLSPLKVKGSQLNNSTPPRTKKAANVIASKVRTPSSLDEESASKFVTIESEVKFQPSKLSEHQKEVLKRRRDDIPALYQDLSQSQSQDFSSSKSNSNDALQEIKERRSSRDVIDVIEELNEFVQVRTSFEEDKKQIEEAKDTQKSEDLFGETQGTIQVSKGKVEEKSVLSESLFSEEIKEENESKTSQMTALQIEQTPRTKSETSSAKVEETETKESETPLKTEETSSKASEVPAPIIEDTSSKPSEPPSKIGDTEAKPSEMTTEDTSSKASESTESKAKAETAEEKKKKKIAAELAKLQMNIVGADEYFASPRKRRAKLKKKDEEEKVDKKRGRKSLGAQPNEKTAENTRRKTIESTSSSSENDTPKKTEDKIEKRLPADEKVVVPIEKSSTADKQIIPDSNVAEPEKNSKRDSNIASSTTPESKCSKPRKSMESPSSEEQTVPNKTDQKPARSPRKKSKTPDIELSNVAEQTGSEKLGISPKKETKSESESVESDTRLNKRARPRRKTIETPEKQKIVPVSSESDKKDDESNTKMAHKRDLSRQLVNIGNQAESINSIIKDLKPSKENVAIIEEGVLNSADTGKEAMMDTPRKRVTRIANEHSYVVKKVVVEHISDLVEDVAKTPKNSAEVESEQVVSVSPKQEVANVGEQSKENAEVISNSNESDCDAKVKRKKKHGEGEDEQDEGKSSKKKHKKKHSDHDSSEDCEYAGSKSPKKKSKKKHAESPEKIEAGKAAERRFKKRLSDLESEIDHCRQFLSQNEQAKENSLEIVDNEIVVSPNSESAIKIRLKRRDSDPGKKRKHKKDKYEVAHLEEEIERSRKRKLSTDEDCEDVIESSQESYAEMASLINTSKRRKLVTSLDVSEEETMVQTVPVDSQGHSTLTEDKIAAIQETETDLKDQDTTQGTTSTSNTTQESLNAEEHIDTVKTANDTQETLTQPTQRTQDTIPDIIADKIEAKGEGCYFELPQKPELTDSEQIMCKMDTMSVCLTSNLDRSSLDEIELRAATPQKQSNAEEPPPTTPSTNSITSSPVTCQTPNRTCELLNDTIDISPISEESNTTTSTCDSVEIPVAKALVFEPKEEYIQRPFSDTEEKAKCWSFAPPESLLDQDCPADESKDSATSDEPKRTNSGTSHDRASTFANVAHLISPLSHRKFAKRKSGANAVKMSPSTGRIMRLMSNFNKPQVEEKEDGNVREEDLLTFSREVPSPLAVPRSGILKRKLSDSTDSDVMSPASKRKRVNFSDPCLTSKKIFIKDEDFQPSVEAKRLFDVEQQVKPTTLDKLFWQSDSGGSENVETESEQIETDQSLDVASTTILRKDRPIYAKLVDCEDDVIAILKRVTSPMFVTTLMNKLKDRDIKTIGDLAKLSEVEVSRFPFKVPVVANVYKALDNYYYKKMTNKHKDSDGESTKSDDSNKYSETKVCKKTSAISLSGNVTINGYPEKTEEDSSAVTRKEEAVPENTKEPIETAIVNLKQIISQSPMLEKTSSCIIRCLIETIGVSKLIDSVTSMCEREEDRANLTACLSRATSDSRTTSDRTASQTTSDSGSSVYATAKKSYEIAEIKAIVEESVKTGGVSKKEVVDECLLPLVENPRELYGYMDRVTVVELGDVVIDRLENEQVDDFLNRIISTYPEQSLRCLVKISSSILAAPSKMVDTFRSCLGARSEQDQKDIMVDIFRFISGKLDPETLFSLHLEFLSGMRQIVQNNSTSRL</sequence>
<feature type="compositionally biased region" description="Low complexity" evidence="2">
    <location>
        <begin position="1455"/>
        <end position="1472"/>
    </location>
</feature>
<evidence type="ECO:0000313" key="4">
    <source>
        <dbReference type="Proteomes" id="UP001152888"/>
    </source>
</evidence>
<feature type="compositionally biased region" description="Basic and acidic residues" evidence="2">
    <location>
        <begin position="1170"/>
        <end position="1180"/>
    </location>
</feature>
<dbReference type="OrthoDB" id="5399929at2759"/>
<dbReference type="Proteomes" id="UP001152888">
    <property type="component" value="Unassembled WGS sequence"/>
</dbReference>
<feature type="region of interest" description="Disordered" evidence="2">
    <location>
        <begin position="1834"/>
        <end position="1861"/>
    </location>
</feature>
<protein>
    <recommendedName>
        <fullName evidence="5">Telomere-associated protein RIF1</fullName>
    </recommendedName>
</protein>
<dbReference type="PANTHER" id="PTHR22928">
    <property type="entry name" value="TELOMERE-ASSOCIATED PROTEIN RIF1"/>
    <property type="match status" value="1"/>
</dbReference>
<dbReference type="CDD" id="cd14267">
    <property type="entry name" value="Rif1_CTD_C-II_like"/>
    <property type="match status" value="1"/>
</dbReference>
<dbReference type="EMBL" id="CAKOFQ010007080">
    <property type="protein sequence ID" value="CAH1990200.1"/>
    <property type="molecule type" value="Genomic_DNA"/>
</dbReference>
<feature type="region of interest" description="Disordered" evidence="2">
    <location>
        <begin position="2266"/>
        <end position="2291"/>
    </location>
</feature>
<feature type="compositionally biased region" description="Low complexity" evidence="2">
    <location>
        <begin position="1730"/>
        <end position="1744"/>
    </location>
</feature>
<feature type="compositionally biased region" description="Basic and acidic residues" evidence="2">
    <location>
        <begin position="1190"/>
        <end position="1209"/>
    </location>
</feature>
<comment type="caution">
    <text evidence="3">The sequence shown here is derived from an EMBL/GenBank/DDBJ whole genome shotgun (WGS) entry which is preliminary data.</text>
</comment>
<feature type="region of interest" description="Disordered" evidence="2">
    <location>
        <begin position="1721"/>
        <end position="1773"/>
    </location>
</feature>
<feature type="compositionally biased region" description="Basic and acidic residues" evidence="2">
    <location>
        <begin position="1308"/>
        <end position="1325"/>
    </location>
</feature>
<gene>
    <name evidence="3" type="ORF">ACAOBT_LOCUS19505</name>
</gene>
<feature type="compositionally biased region" description="Low complexity" evidence="2">
    <location>
        <begin position="906"/>
        <end position="925"/>
    </location>
</feature>
<reference evidence="3" key="1">
    <citation type="submission" date="2022-03" db="EMBL/GenBank/DDBJ databases">
        <authorList>
            <person name="Sayadi A."/>
        </authorList>
    </citation>
    <scope>NUCLEOTIDE SEQUENCE</scope>
</reference>
<keyword evidence="1" id="KW-0175">Coiled coil</keyword>
<feature type="region of interest" description="Disordered" evidence="2">
    <location>
        <begin position="1935"/>
        <end position="1967"/>
    </location>
</feature>
<dbReference type="GO" id="GO:0005634">
    <property type="term" value="C:nucleus"/>
    <property type="evidence" value="ECO:0007669"/>
    <property type="project" value="TreeGrafter"/>
</dbReference>
<feature type="compositionally biased region" description="Basic and acidic residues" evidence="2">
    <location>
        <begin position="1334"/>
        <end position="1343"/>
    </location>
</feature>
<feature type="region of interest" description="Disordered" evidence="2">
    <location>
        <begin position="1452"/>
        <end position="1564"/>
    </location>
</feature>
<feature type="compositionally biased region" description="Basic and acidic residues" evidence="2">
    <location>
        <begin position="1350"/>
        <end position="1369"/>
    </location>
</feature>
<accession>A0A9P0PMQ2</accession>
<feature type="compositionally biased region" description="Polar residues" evidence="2">
    <location>
        <begin position="1260"/>
        <end position="1272"/>
    </location>
</feature>
<feature type="compositionally biased region" description="Polar residues" evidence="2">
    <location>
        <begin position="1010"/>
        <end position="1022"/>
    </location>
</feature>
<feature type="compositionally biased region" description="Polar residues" evidence="2">
    <location>
        <begin position="1755"/>
        <end position="1773"/>
    </location>
</feature>
<feature type="region of interest" description="Disordered" evidence="2">
    <location>
        <begin position="955"/>
        <end position="1372"/>
    </location>
</feature>
<evidence type="ECO:0000313" key="3">
    <source>
        <dbReference type="EMBL" id="CAH1990200.1"/>
    </source>
</evidence>
<feature type="compositionally biased region" description="Basic and acidic residues" evidence="2">
    <location>
        <begin position="955"/>
        <end position="972"/>
    </location>
</feature>
<feature type="region of interest" description="Disordered" evidence="2">
    <location>
        <begin position="906"/>
        <end position="932"/>
    </location>
</feature>
<feature type="compositionally biased region" description="Basic and acidic residues" evidence="2">
    <location>
        <begin position="1942"/>
        <end position="1965"/>
    </location>
</feature>
<dbReference type="GO" id="GO:0140445">
    <property type="term" value="C:chromosome, telomeric repeat region"/>
    <property type="evidence" value="ECO:0007669"/>
    <property type="project" value="TreeGrafter"/>
</dbReference>
<feature type="region of interest" description="Disordered" evidence="2">
    <location>
        <begin position="2354"/>
        <end position="2376"/>
    </location>
</feature>
<evidence type="ECO:0008006" key="5">
    <source>
        <dbReference type="Google" id="ProtNLM"/>
    </source>
</evidence>